<organism evidence="2 3">
    <name type="scientific">Gordonia mangrovi</name>
    <dbReference type="NCBI Taxonomy" id="2665643"/>
    <lineage>
        <taxon>Bacteria</taxon>
        <taxon>Bacillati</taxon>
        <taxon>Actinomycetota</taxon>
        <taxon>Actinomycetes</taxon>
        <taxon>Mycobacteriales</taxon>
        <taxon>Gordoniaceae</taxon>
        <taxon>Gordonia</taxon>
    </lineage>
</organism>
<gene>
    <name evidence="2" type="ORF">GIY30_01350</name>
</gene>
<dbReference type="RefSeq" id="WP_160900189.1">
    <property type="nucleotide sequence ID" value="NZ_CP102850.1"/>
</dbReference>
<dbReference type="EMBL" id="WMBR01000001">
    <property type="protein sequence ID" value="MXP20013.1"/>
    <property type="molecule type" value="Genomic_DNA"/>
</dbReference>
<feature type="region of interest" description="Disordered" evidence="1">
    <location>
        <begin position="75"/>
        <end position="94"/>
    </location>
</feature>
<evidence type="ECO:0000313" key="3">
    <source>
        <dbReference type="Proteomes" id="UP000475545"/>
    </source>
</evidence>
<reference evidence="2 3" key="1">
    <citation type="submission" date="2019-11" db="EMBL/GenBank/DDBJ databases">
        <title>Gordonia sp. nov., a novel actinobacterium isolated from mangrove soil in Hainan.</title>
        <authorList>
            <person name="Huang X."/>
            <person name="Xie Y."/>
            <person name="Chu X."/>
            <person name="Xiao K."/>
        </authorList>
    </citation>
    <scope>NUCLEOTIDE SEQUENCE [LARGE SCALE GENOMIC DNA]</scope>
    <source>
        <strain evidence="2 3">HNM0687</strain>
    </source>
</reference>
<sequence length="94" mass="10750">MSANRRTYQEMAGDEIVQGAIRNPWNPRAAYVFDPDSHTVVVTMGSRWGRFTANGEHLEGPLFEADPELCIWMSRPRPKNHHRTSRVVEATGER</sequence>
<evidence type="ECO:0000313" key="2">
    <source>
        <dbReference type="EMBL" id="MXP20013.1"/>
    </source>
</evidence>
<dbReference type="Proteomes" id="UP000475545">
    <property type="component" value="Unassembled WGS sequence"/>
</dbReference>
<accession>A0A6L7GKK4</accession>
<feature type="compositionally biased region" description="Basic residues" evidence="1">
    <location>
        <begin position="76"/>
        <end position="85"/>
    </location>
</feature>
<protein>
    <submittedName>
        <fullName evidence="2">Uncharacterized protein</fullName>
    </submittedName>
</protein>
<evidence type="ECO:0000256" key="1">
    <source>
        <dbReference type="SAM" id="MobiDB-lite"/>
    </source>
</evidence>
<comment type="caution">
    <text evidence="2">The sequence shown here is derived from an EMBL/GenBank/DDBJ whole genome shotgun (WGS) entry which is preliminary data.</text>
</comment>
<name>A0A6L7GKK4_9ACTN</name>
<keyword evidence="3" id="KW-1185">Reference proteome</keyword>
<proteinExistence type="predicted"/>
<dbReference type="AlphaFoldDB" id="A0A6L7GKK4"/>